<dbReference type="RefSeq" id="WP_160684951.1">
    <property type="nucleotide sequence ID" value="NZ_WTYW01000005.1"/>
</dbReference>
<evidence type="ECO:0008006" key="4">
    <source>
        <dbReference type="Google" id="ProtNLM"/>
    </source>
</evidence>
<accession>A0A844ZHP1</accession>
<dbReference type="EMBL" id="WTYW01000005">
    <property type="protein sequence ID" value="MXO86943.1"/>
    <property type="molecule type" value="Genomic_DNA"/>
</dbReference>
<protein>
    <recommendedName>
        <fullName evidence="4">DUF2059 domain-containing protein</fullName>
    </recommendedName>
</protein>
<organism evidence="2 3">
    <name type="scientific">Parapontixanthobacter aurantiacus</name>
    <dbReference type="NCBI Taxonomy" id="1463599"/>
    <lineage>
        <taxon>Bacteria</taxon>
        <taxon>Pseudomonadati</taxon>
        <taxon>Pseudomonadota</taxon>
        <taxon>Alphaproteobacteria</taxon>
        <taxon>Sphingomonadales</taxon>
        <taxon>Erythrobacteraceae</taxon>
        <taxon>Parapontixanthobacter</taxon>
    </lineage>
</organism>
<keyword evidence="1" id="KW-0732">Signal</keyword>
<dbReference type="OrthoDB" id="7428977at2"/>
<dbReference type="AlphaFoldDB" id="A0A844ZHP1"/>
<comment type="caution">
    <text evidence="2">The sequence shown here is derived from an EMBL/GenBank/DDBJ whole genome shotgun (WGS) entry which is preliminary data.</text>
</comment>
<keyword evidence="3" id="KW-1185">Reference proteome</keyword>
<gene>
    <name evidence="2" type="ORF">GRI38_12990</name>
</gene>
<evidence type="ECO:0000313" key="2">
    <source>
        <dbReference type="EMBL" id="MXO86943.1"/>
    </source>
</evidence>
<reference evidence="2 3" key="1">
    <citation type="submission" date="2019-12" db="EMBL/GenBank/DDBJ databases">
        <title>Genomic-based taxomic classification of the family Erythrobacteraceae.</title>
        <authorList>
            <person name="Xu L."/>
        </authorList>
    </citation>
    <scope>NUCLEOTIDE SEQUENCE [LARGE SCALE GENOMIC DNA]</scope>
    <source>
        <strain evidence="2 3">MCCC 1A09962</strain>
    </source>
</reference>
<sequence length="150" mass="15817">MRFSIISLAALATASLATPSLAQDAVDDTVQGYEVEDRNLSGLVEAMDDSDRQREVGMMLQTVTEILLDIPLAPLAEAAAEMAGEELAEVDPNLILRSIAPGSSAIPEQVGTQVPRAMGAIAGMAQALETMMPRLRELGAQVGQAGRDIR</sequence>
<feature type="signal peptide" evidence="1">
    <location>
        <begin position="1"/>
        <end position="22"/>
    </location>
</feature>
<proteinExistence type="predicted"/>
<evidence type="ECO:0000256" key="1">
    <source>
        <dbReference type="SAM" id="SignalP"/>
    </source>
</evidence>
<evidence type="ECO:0000313" key="3">
    <source>
        <dbReference type="Proteomes" id="UP000433104"/>
    </source>
</evidence>
<dbReference type="Proteomes" id="UP000433104">
    <property type="component" value="Unassembled WGS sequence"/>
</dbReference>
<feature type="chain" id="PRO_5032397826" description="DUF2059 domain-containing protein" evidence="1">
    <location>
        <begin position="23"/>
        <end position="150"/>
    </location>
</feature>
<name>A0A844ZHP1_9SPHN</name>